<reference evidence="1 2" key="1">
    <citation type="journal article" date="2015" name="Genome Biol. Evol.">
        <title>Comparative Genomics of a Bacterivorous Green Alga Reveals Evolutionary Causalities and Consequences of Phago-Mixotrophic Mode of Nutrition.</title>
        <authorList>
            <person name="Burns J.A."/>
            <person name="Paasch A."/>
            <person name="Narechania A."/>
            <person name="Kim E."/>
        </authorList>
    </citation>
    <scope>NUCLEOTIDE SEQUENCE [LARGE SCALE GENOMIC DNA]</scope>
    <source>
        <strain evidence="1 2">PLY_AMNH</strain>
    </source>
</reference>
<keyword evidence="2" id="KW-1185">Reference proteome</keyword>
<sequence>MYEESAHVHPHDGRNALQRLRFHVEGIGEPDTYRFWVRLRAVIIDETVEPAPQLSGIRTFADKHRKLHPAYTDRNLVEDFYCVLRSSAALSPYGTPLYLVVLRELSTANAYTFSSLALRLGKIFRDASPTLPA</sequence>
<dbReference type="Proteomes" id="UP001190700">
    <property type="component" value="Unassembled WGS sequence"/>
</dbReference>
<protein>
    <submittedName>
        <fullName evidence="1">Uncharacterized protein</fullName>
    </submittedName>
</protein>
<evidence type="ECO:0000313" key="1">
    <source>
        <dbReference type="EMBL" id="KAK3275632.1"/>
    </source>
</evidence>
<dbReference type="EMBL" id="LGRX02007107">
    <property type="protein sequence ID" value="KAK3275632.1"/>
    <property type="molecule type" value="Genomic_DNA"/>
</dbReference>
<dbReference type="AlphaFoldDB" id="A0AAE0GCQ6"/>
<accession>A0AAE0GCQ6</accession>
<evidence type="ECO:0000313" key="2">
    <source>
        <dbReference type="Proteomes" id="UP001190700"/>
    </source>
</evidence>
<organism evidence="1 2">
    <name type="scientific">Cymbomonas tetramitiformis</name>
    <dbReference type="NCBI Taxonomy" id="36881"/>
    <lineage>
        <taxon>Eukaryota</taxon>
        <taxon>Viridiplantae</taxon>
        <taxon>Chlorophyta</taxon>
        <taxon>Pyramimonadophyceae</taxon>
        <taxon>Pyramimonadales</taxon>
        <taxon>Pyramimonadaceae</taxon>
        <taxon>Cymbomonas</taxon>
    </lineage>
</organism>
<comment type="caution">
    <text evidence="1">The sequence shown here is derived from an EMBL/GenBank/DDBJ whole genome shotgun (WGS) entry which is preliminary data.</text>
</comment>
<gene>
    <name evidence="1" type="ORF">CYMTET_16247</name>
</gene>
<proteinExistence type="predicted"/>
<name>A0AAE0GCQ6_9CHLO</name>